<accession>H6RBC7</accession>
<proteinExistence type="predicted"/>
<dbReference type="EMBL" id="FO082843">
    <property type="protein sequence ID" value="CCF63766.1"/>
    <property type="molecule type" value="Genomic_DNA"/>
</dbReference>
<keyword evidence="1" id="KW-0503">Monooxygenase</keyword>
<evidence type="ECO:0000313" key="2">
    <source>
        <dbReference type="Proteomes" id="UP000008190"/>
    </source>
</evidence>
<dbReference type="Proteomes" id="UP000008190">
    <property type="component" value="Chromosome"/>
</dbReference>
<protein>
    <submittedName>
        <fullName evidence="1">Putative monooxygenase</fullName>
    </submittedName>
</protein>
<organism evidence="1 2">
    <name type="scientific">Nocardia cyriacigeorgica (strain GUH-2)</name>
    <dbReference type="NCBI Taxonomy" id="1127134"/>
    <lineage>
        <taxon>Bacteria</taxon>
        <taxon>Bacillati</taxon>
        <taxon>Actinomycetota</taxon>
        <taxon>Actinomycetes</taxon>
        <taxon>Mycobacteriales</taxon>
        <taxon>Nocardiaceae</taxon>
        <taxon>Nocardia</taxon>
    </lineage>
</organism>
<evidence type="ECO:0000313" key="1">
    <source>
        <dbReference type="EMBL" id="CCF63766.1"/>
    </source>
</evidence>
<dbReference type="GO" id="GO:0004497">
    <property type="term" value="F:monooxygenase activity"/>
    <property type="evidence" value="ECO:0007669"/>
    <property type="project" value="UniProtKB-KW"/>
</dbReference>
<dbReference type="HOGENOM" id="CLU_2494775_0_0_11"/>
<dbReference type="AlphaFoldDB" id="H6RBC7"/>
<keyword evidence="2" id="KW-1185">Reference proteome</keyword>
<keyword evidence="1" id="KW-0560">Oxidoreductase</keyword>
<gene>
    <name evidence="1" type="ordered locus">NOCYR_2999</name>
</gene>
<dbReference type="STRING" id="1127134.NOCYR_2999"/>
<dbReference type="eggNOG" id="COG2072">
    <property type="taxonomic scope" value="Bacteria"/>
</dbReference>
<reference evidence="1 2" key="1">
    <citation type="journal article" date="2012" name="J. Bacteriol.">
        <title>Genome sequence of the human- and animal-pathogenic strain Nocardia cyriacigeorgica GUH-2.</title>
        <authorList>
            <person name="Zoropogui A."/>
            <person name="Pujic P."/>
            <person name="Normand P."/>
            <person name="Barbe V."/>
            <person name="Beaman B."/>
            <person name="Beaman L."/>
            <person name="Boiron P."/>
            <person name="Colinon C."/>
            <person name="Deredjian A."/>
            <person name="Graindorge A."/>
            <person name="Mangenot S."/>
            <person name="Nazaret S."/>
            <person name="Neto M."/>
            <person name="Petit S."/>
            <person name="Roche D."/>
            <person name="Vallenet D."/>
            <person name="Rodriguez-Nava V."/>
            <person name="Richard Y."/>
            <person name="Cournoyer B."/>
            <person name="Blaha D."/>
        </authorList>
    </citation>
    <scope>NUCLEOTIDE SEQUENCE [LARGE SCALE GENOMIC DNA]</scope>
    <source>
        <strain evidence="1 2">GUH-2</strain>
    </source>
</reference>
<sequence length="86" mass="9935">MCRDGRCLHHARATAAARIEITEEANDRYFREVLARRGGQVFWQDSCATANRYYFDKHGDVPLRPASTLEAAWRSGHFPLEDYVFS</sequence>
<dbReference type="KEGG" id="ncy:NOCYR_2999"/>
<name>H6RBC7_NOCCG</name>